<name>A0ABR2CHS5_9ROSI</name>
<protein>
    <submittedName>
        <fullName evidence="2">Uncharacterized protein</fullName>
    </submittedName>
</protein>
<gene>
    <name evidence="2" type="ORF">V6N12_012294</name>
</gene>
<reference evidence="2 3" key="1">
    <citation type="journal article" date="2024" name="G3 (Bethesda)">
        <title>Genome assembly of Hibiscus sabdariffa L. provides insights into metabolisms of medicinal natural products.</title>
        <authorList>
            <person name="Kim T."/>
        </authorList>
    </citation>
    <scope>NUCLEOTIDE SEQUENCE [LARGE SCALE GENOMIC DNA]</scope>
    <source>
        <strain evidence="2">TK-2024</strain>
        <tissue evidence="2">Old leaves</tissue>
    </source>
</reference>
<proteinExistence type="predicted"/>
<keyword evidence="3" id="KW-1185">Reference proteome</keyword>
<dbReference type="Proteomes" id="UP001472677">
    <property type="component" value="Unassembled WGS sequence"/>
</dbReference>
<evidence type="ECO:0000313" key="3">
    <source>
        <dbReference type="Proteomes" id="UP001472677"/>
    </source>
</evidence>
<organism evidence="2 3">
    <name type="scientific">Hibiscus sabdariffa</name>
    <name type="common">roselle</name>
    <dbReference type="NCBI Taxonomy" id="183260"/>
    <lineage>
        <taxon>Eukaryota</taxon>
        <taxon>Viridiplantae</taxon>
        <taxon>Streptophyta</taxon>
        <taxon>Embryophyta</taxon>
        <taxon>Tracheophyta</taxon>
        <taxon>Spermatophyta</taxon>
        <taxon>Magnoliopsida</taxon>
        <taxon>eudicotyledons</taxon>
        <taxon>Gunneridae</taxon>
        <taxon>Pentapetalae</taxon>
        <taxon>rosids</taxon>
        <taxon>malvids</taxon>
        <taxon>Malvales</taxon>
        <taxon>Malvaceae</taxon>
        <taxon>Malvoideae</taxon>
        <taxon>Hibiscus</taxon>
    </lineage>
</organism>
<sequence length="115" mass="11780">MDTIVGFYVVVSNSVVSIESTVCIPSVEVEPVNIIVPVEVSIVNEGLLDSNKFEALVNTAVEHEGVVLSPRKAAGGVAKLLNQLKPKPKGPGPGHKKGKGKGKGGQKGGASPSVL</sequence>
<dbReference type="EMBL" id="JBBPBM010000052">
    <property type="protein sequence ID" value="KAK8519065.1"/>
    <property type="molecule type" value="Genomic_DNA"/>
</dbReference>
<evidence type="ECO:0000313" key="2">
    <source>
        <dbReference type="EMBL" id="KAK8519065.1"/>
    </source>
</evidence>
<comment type="caution">
    <text evidence="2">The sequence shown here is derived from an EMBL/GenBank/DDBJ whole genome shotgun (WGS) entry which is preliminary data.</text>
</comment>
<feature type="region of interest" description="Disordered" evidence="1">
    <location>
        <begin position="81"/>
        <end position="115"/>
    </location>
</feature>
<evidence type="ECO:0000256" key="1">
    <source>
        <dbReference type="SAM" id="MobiDB-lite"/>
    </source>
</evidence>
<feature type="compositionally biased region" description="Basic residues" evidence="1">
    <location>
        <begin position="94"/>
        <end position="104"/>
    </location>
</feature>
<accession>A0ABR2CHS5</accession>